<keyword evidence="1" id="KW-0812">Transmembrane</keyword>
<evidence type="ECO:0000313" key="7">
    <source>
        <dbReference type="Proteomes" id="UP000250136"/>
    </source>
</evidence>
<evidence type="ECO:0000313" key="5">
    <source>
        <dbReference type="Proteomes" id="UP000051862"/>
    </source>
</evidence>
<dbReference type="Proteomes" id="UP000182125">
    <property type="component" value="Unassembled WGS sequence"/>
</dbReference>
<name>A0A0Q2MS68_9EURY</name>
<feature type="transmembrane region" description="Helical" evidence="1">
    <location>
        <begin position="65"/>
        <end position="83"/>
    </location>
</feature>
<gene>
    <name evidence="2" type="ORF">A3L14_01820</name>
    <name evidence="3" type="ORF">AMR53_04620</name>
    <name evidence="4" type="ORF">SAMN05216170_1918</name>
</gene>
<dbReference type="Proteomes" id="UP000051862">
    <property type="component" value="Unassembled WGS sequence"/>
</dbReference>
<evidence type="ECO:0000313" key="6">
    <source>
        <dbReference type="Proteomes" id="UP000182125"/>
    </source>
</evidence>
<dbReference type="EMBL" id="FOIW01000002">
    <property type="protein sequence ID" value="SEW15344.1"/>
    <property type="molecule type" value="Genomic_DNA"/>
</dbReference>
<organism evidence="3 5">
    <name type="scientific">Thermococcus thioreducens</name>
    <dbReference type="NCBI Taxonomy" id="277988"/>
    <lineage>
        <taxon>Archaea</taxon>
        <taxon>Methanobacteriati</taxon>
        <taxon>Methanobacteriota</taxon>
        <taxon>Thermococci</taxon>
        <taxon>Thermococcales</taxon>
        <taxon>Thermococcaceae</taxon>
        <taxon>Thermococcus</taxon>
    </lineage>
</organism>
<dbReference type="EMBL" id="CP015105">
    <property type="protein sequence ID" value="ASJ11701.1"/>
    <property type="molecule type" value="Genomic_DNA"/>
</dbReference>
<sequence length="111" mass="12584">MKASNFVFSIFGSLLFYSFAKRIVSNSESTLMQAVFLASVMTIGLLISDFGEFVERVEMGNFKHIFVRLAMVWLFGFVGTIILVYDTSFLALIGIIFISLLITWINHLVTR</sequence>
<reference evidence="2 7" key="2">
    <citation type="submission" date="2016-04" db="EMBL/GenBank/DDBJ databases">
        <title>Complete genome sequence of Thermococcus thioreducens type strain OGL-20P.</title>
        <authorList>
            <person name="Oger P.M."/>
        </authorList>
    </citation>
    <scope>NUCLEOTIDE SEQUENCE [LARGE SCALE GENOMIC DNA]</scope>
    <source>
        <strain evidence="2 7">OGL-20P</strain>
    </source>
</reference>
<reference evidence="3 5" key="1">
    <citation type="submission" date="2015-08" db="EMBL/GenBank/DDBJ databases">
        <title>Thermococcus thioreducens DSM 14981 genome sequencing.</title>
        <authorList>
            <person name="Hong S.-J."/>
            <person name="Kim M.-C."/>
            <person name="Shin J.-H."/>
        </authorList>
    </citation>
    <scope>NUCLEOTIDE SEQUENCE [LARGE SCALE GENOMIC DNA]</scope>
    <source>
        <strain evidence="3 5">DSM 14981</strain>
    </source>
</reference>
<keyword evidence="7" id="KW-1185">Reference proteome</keyword>
<dbReference type="EMBL" id="LIXN01000007">
    <property type="protein sequence ID" value="KQH82567.1"/>
    <property type="molecule type" value="Genomic_DNA"/>
</dbReference>
<keyword evidence="1" id="KW-0472">Membrane</keyword>
<accession>A0A0Q2MS68</accession>
<evidence type="ECO:0000256" key="1">
    <source>
        <dbReference type="SAM" id="Phobius"/>
    </source>
</evidence>
<reference evidence="4 6" key="3">
    <citation type="submission" date="2016-10" db="EMBL/GenBank/DDBJ databases">
        <authorList>
            <person name="de Groot N.N."/>
        </authorList>
    </citation>
    <scope>NUCLEOTIDE SEQUENCE [LARGE SCALE GENOMIC DNA]</scope>
    <source>
        <strain evidence="4 6">OGL-20</strain>
    </source>
</reference>
<dbReference type="KEGG" id="ttd:A3L14_01820"/>
<feature type="transmembrane region" description="Helical" evidence="1">
    <location>
        <begin position="30"/>
        <end position="53"/>
    </location>
</feature>
<dbReference type="Proteomes" id="UP000250136">
    <property type="component" value="Chromosome"/>
</dbReference>
<dbReference type="AlphaFoldDB" id="A0A0Q2MS68"/>
<proteinExistence type="predicted"/>
<keyword evidence="1" id="KW-1133">Transmembrane helix</keyword>
<dbReference type="STRING" id="277988.SAMN05216170_1918"/>
<evidence type="ECO:0000313" key="4">
    <source>
        <dbReference type="EMBL" id="SEW15344.1"/>
    </source>
</evidence>
<dbReference type="PATRIC" id="fig|277988.4.peg.964"/>
<evidence type="ECO:0000313" key="3">
    <source>
        <dbReference type="EMBL" id="KQH82567.1"/>
    </source>
</evidence>
<feature type="transmembrane region" description="Helical" evidence="1">
    <location>
        <begin position="89"/>
        <end position="109"/>
    </location>
</feature>
<evidence type="ECO:0000313" key="2">
    <source>
        <dbReference type="EMBL" id="ASJ11701.1"/>
    </source>
</evidence>
<protein>
    <submittedName>
        <fullName evidence="3">Uncharacterized protein</fullName>
    </submittedName>
</protein>